<proteinExistence type="predicted"/>
<gene>
    <name evidence="2" type="ORF">CEURO_LOCUS9026</name>
</gene>
<feature type="region of interest" description="Disordered" evidence="1">
    <location>
        <begin position="1"/>
        <end position="35"/>
    </location>
</feature>
<name>A0A9P0Z0S6_CUSEU</name>
<dbReference type="Pfam" id="PF09366">
    <property type="entry name" value="DUF1997"/>
    <property type="match status" value="1"/>
</dbReference>
<dbReference type="EMBL" id="CAMAPE010000017">
    <property type="protein sequence ID" value="CAH9084493.1"/>
    <property type="molecule type" value="Genomic_DNA"/>
</dbReference>
<sequence>MREAAAAAPSSSSRFLTQWCRSQDRRSPKWSKQKPKWDKIKAQIGTASTYYSRISTNIPLYELPQASFDRYLEDKPRVFKAIFPDKRRSQQLNEEEWRIHMLPIQFLFISALPVVDMRLRCKSKGIAYPPEVPTDVSKVLELDIIRWELQGLDDVVKPSQFSLSVKGALYPERRGLRSRIKGHLEMSISFVLPPVLALLPEHVLQDVAESVSISYIEPNSHPVSRPPPKDLNRLRISLHI</sequence>
<dbReference type="InterPro" id="IPR018971">
    <property type="entry name" value="DUF1997"/>
</dbReference>
<keyword evidence="3" id="KW-1185">Reference proteome</keyword>
<evidence type="ECO:0000313" key="3">
    <source>
        <dbReference type="Proteomes" id="UP001152484"/>
    </source>
</evidence>
<organism evidence="2 3">
    <name type="scientific">Cuscuta europaea</name>
    <name type="common">European dodder</name>
    <dbReference type="NCBI Taxonomy" id="41803"/>
    <lineage>
        <taxon>Eukaryota</taxon>
        <taxon>Viridiplantae</taxon>
        <taxon>Streptophyta</taxon>
        <taxon>Embryophyta</taxon>
        <taxon>Tracheophyta</taxon>
        <taxon>Spermatophyta</taxon>
        <taxon>Magnoliopsida</taxon>
        <taxon>eudicotyledons</taxon>
        <taxon>Gunneridae</taxon>
        <taxon>Pentapetalae</taxon>
        <taxon>asterids</taxon>
        <taxon>lamiids</taxon>
        <taxon>Solanales</taxon>
        <taxon>Convolvulaceae</taxon>
        <taxon>Cuscuteae</taxon>
        <taxon>Cuscuta</taxon>
        <taxon>Cuscuta subgen. Cuscuta</taxon>
    </lineage>
</organism>
<dbReference type="Proteomes" id="UP001152484">
    <property type="component" value="Unassembled WGS sequence"/>
</dbReference>
<feature type="compositionally biased region" description="Low complexity" evidence="1">
    <location>
        <begin position="1"/>
        <end position="13"/>
    </location>
</feature>
<dbReference type="PANTHER" id="PTHR34133:SF8">
    <property type="entry name" value="OS07G0633000 PROTEIN"/>
    <property type="match status" value="1"/>
</dbReference>
<reference evidence="2" key="1">
    <citation type="submission" date="2022-07" db="EMBL/GenBank/DDBJ databases">
        <authorList>
            <person name="Macas J."/>
            <person name="Novak P."/>
            <person name="Neumann P."/>
        </authorList>
    </citation>
    <scope>NUCLEOTIDE SEQUENCE</scope>
</reference>
<dbReference type="AlphaFoldDB" id="A0A9P0Z0S6"/>
<dbReference type="OrthoDB" id="496281at2759"/>
<accession>A0A9P0Z0S6</accession>
<dbReference type="PANTHER" id="PTHR34133">
    <property type="entry name" value="OS07G0633000 PROTEIN"/>
    <property type="match status" value="1"/>
</dbReference>
<evidence type="ECO:0000313" key="2">
    <source>
        <dbReference type="EMBL" id="CAH9084493.1"/>
    </source>
</evidence>
<evidence type="ECO:0000256" key="1">
    <source>
        <dbReference type="SAM" id="MobiDB-lite"/>
    </source>
</evidence>
<protein>
    <submittedName>
        <fullName evidence="2">Uncharacterized protein</fullName>
    </submittedName>
</protein>
<comment type="caution">
    <text evidence="2">The sequence shown here is derived from an EMBL/GenBank/DDBJ whole genome shotgun (WGS) entry which is preliminary data.</text>
</comment>